<dbReference type="EMBL" id="RBWV01000012">
    <property type="protein sequence ID" value="RKS73966.1"/>
    <property type="molecule type" value="Genomic_DNA"/>
</dbReference>
<keyword evidence="2" id="KW-1185">Reference proteome</keyword>
<dbReference type="InParanoid" id="A0A420XP68"/>
<evidence type="ECO:0000313" key="2">
    <source>
        <dbReference type="Proteomes" id="UP000281955"/>
    </source>
</evidence>
<dbReference type="AlphaFoldDB" id="A0A420XP68"/>
<reference evidence="1 2" key="1">
    <citation type="submission" date="2018-10" db="EMBL/GenBank/DDBJ databases">
        <title>Genomic Encyclopedia of Archaeal and Bacterial Type Strains, Phase II (KMG-II): from individual species to whole genera.</title>
        <authorList>
            <person name="Goeker M."/>
        </authorList>
    </citation>
    <scope>NUCLEOTIDE SEQUENCE [LARGE SCALE GENOMIC DNA]</scope>
    <source>
        <strain evidence="1 2">RP-AC37</strain>
    </source>
</reference>
<organism evidence="1 2">
    <name type="scientific">Motilibacter peucedani</name>
    <dbReference type="NCBI Taxonomy" id="598650"/>
    <lineage>
        <taxon>Bacteria</taxon>
        <taxon>Bacillati</taxon>
        <taxon>Actinomycetota</taxon>
        <taxon>Actinomycetes</taxon>
        <taxon>Motilibacterales</taxon>
        <taxon>Motilibacteraceae</taxon>
        <taxon>Motilibacter</taxon>
    </lineage>
</organism>
<name>A0A420XP68_9ACTN</name>
<dbReference type="SUPFAM" id="SSF50249">
    <property type="entry name" value="Nucleic acid-binding proteins"/>
    <property type="match status" value="1"/>
</dbReference>
<accession>A0A420XP68</accession>
<proteinExistence type="predicted"/>
<dbReference type="InterPro" id="IPR012340">
    <property type="entry name" value="NA-bd_OB-fold"/>
</dbReference>
<comment type="caution">
    <text evidence="1">The sequence shown here is derived from an EMBL/GenBank/DDBJ whole genome shotgun (WGS) entry which is preliminary data.</text>
</comment>
<sequence length="82" mass="8558">MRAMSRTSDASHATGRVVRWDAPEGVGAVVAHGVPSEIAVSADVVDDVEGWDVEVGDLVAVAYVSGEHGLRATSLRRADGEE</sequence>
<evidence type="ECO:0008006" key="3">
    <source>
        <dbReference type="Google" id="ProtNLM"/>
    </source>
</evidence>
<evidence type="ECO:0000313" key="1">
    <source>
        <dbReference type="EMBL" id="RKS73966.1"/>
    </source>
</evidence>
<gene>
    <name evidence="1" type="ORF">CLV35_2462</name>
</gene>
<dbReference type="Proteomes" id="UP000281955">
    <property type="component" value="Unassembled WGS sequence"/>
</dbReference>
<protein>
    <recommendedName>
        <fullName evidence="3">S1 motif domain-containing protein</fullName>
    </recommendedName>
</protein>